<dbReference type="EMBL" id="CP063687">
    <property type="protein sequence ID" value="QOY25515.1"/>
    <property type="molecule type" value="Genomic_DNA"/>
</dbReference>
<protein>
    <submittedName>
        <fullName evidence="1">Transcriptional regulator</fullName>
    </submittedName>
</protein>
<dbReference type="RefSeq" id="WP_014417453.1">
    <property type="nucleotide sequence ID" value="NZ_BDDG01000003.1"/>
</dbReference>
<reference evidence="1 3" key="1">
    <citation type="submission" date="2018-06" db="EMBL/GenBank/DDBJ databases">
        <title>Complete Genome Sequence of Bacillus velezensis DSYZ, a Plant Growth-Promoting Rhizobacterium with Antifungal Activity.</title>
        <authorList>
            <person name="Du B."/>
            <person name="Ding Y."/>
            <person name="Liu K."/>
            <person name="Yao L."/>
            <person name="Wang C."/>
            <person name="Li H."/>
            <person name="Liu H."/>
        </authorList>
    </citation>
    <scope>NUCLEOTIDE SEQUENCE [LARGE SCALE GENOMIC DNA]</scope>
    <source>
        <strain evidence="1 3">DSYZ</strain>
    </source>
</reference>
<evidence type="ECO:0000313" key="3">
    <source>
        <dbReference type="Proteomes" id="UP000250069"/>
    </source>
</evidence>
<reference evidence="2" key="2">
    <citation type="journal article" date="2020" name="Genomics">
        <title>Complete genome sequence of Bacillus velezensis NST6 and comparison with the species belonging to operational group B. amyloliquefaciens.</title>
        <authorList>
            <person name="Choi J."/>
            <person name="Nam J."/>
            <person name="Seo M.H."/>
        </authorList>
    </citation>
    <scope>NUCLEOTIDE SEQUENCE</scope>
    <source>
        <strain evidence="2">NST6</strain>
    </source>
</reference>
<dbReference type="Proteomes" id="UP000250069">
    <property type="component" value="Chromosome"/>
</dbReference>
<sequence length="72" mass="8637">MEIDRHKLWLDIRKRRLTQTEIAKECGCAQSKISSFLNYDSDMSPELIQRMKDFVYSKPEYENGKRRVIKVI</sequence>
<evidence type="ECO:0000313" key="4">
    <source>
        <dbReference type="Proteomes" id="UP000587477"/>
    </source>
</evidence>
<organism evidence="2 4">
    <name type="scientific">Bacillus velezensis</name>
    <dbReference type="NCBI Taxonomy" id="492670"/>
    <lineage>
        <taxon>Bacteria</taxon>
        <taxon>Bacillati</taxon>
        <taxon>Bacillota</taxon>
        <taxon>Bacilli</taxon>
        <taxon>Bacillales</taxon>
        <taxon>Bacillaceae</taxon>
        <taxon>Bacillus</taxon>
        <taxon>Bacillus amyloliquefaciens group</taxon>
    </lineage>
</organism>
<gene>
    <name evidence="2" type="ORF">BACVE_000443</name>
    <name evidence="1" type="ORF">BVDSYZ_16190</name>
</gene>
<dbReference type="AlphaFoldDB" id="A0A1D9PI90"/>
<dbReference type="InterPro" id="IPR001387">
    <property type="entry name" value="Cro/C1-type_HTH"/>
</dbReference>
<dbReference type="Proteomes" id="UP000587477">
    <property type="component" value="Chromosome"/>
</dbReference>
<dbReference type="EMBL" id="CP030150">
    <property type="protein sequence ID" value="AWX73467.1"/>
    <property type="molecule type" value="Genomic_DNA"/>
</dbReference>
<dbReference type="Gene3D" id="1.10.260.40">
    <property type="entry name" value="lambda repressor-like DNA-binding domains"/>
    <property type="match status" value="1"/>
</dbReference>
<accession>A0A1D9PI90</accession>
<dbReference type="SUPFAM" id="SSF47413">
    <property type="entry name" value="lambda repressor-like DNA-binding domains"/>
    <property type="match status" value="1"/>
</dbReference>
<dbReference type="InterPro" id="IPR010982">
    <property type="entry name" value="Lambda_DNA-bd_dom_sf"/>
</dbReference>
<dbReference type="CDD" id="cd00093">
    <property type="entry name" value="HTH_XRE"/>
    <property type="match status" value="1"/>
</dbReference>
<evidence type="ECO:0000313" key="1">
    <source>
        <dbReference type="EMBL" id="AWX73467.1"/>
    </source>
</evidence>
<reference evidence="4" key="3">
    <citation type="submission" date="2020-10" db="EMBL/GenBank/DDBJ databases">
        <title>Complete genome sequence of Bacillus velezensis NST6.</title>
        <authorList>
            <person name="Choi J."/>
        </authorList>
    </citation>
    <scope>NUCLEOTIDE SEQUENCE [LARGE SCALE GENOMIC DNA]</scope>
    <source>
        <strain evidence="4">NST6</strain>
    </source>
</reference>
<evidence type="ECO:0000313" key="2">
    <source>
        <dbReference type="EMBL" id="QOY25515.1"/>
    </source>
</evidence>
<dbReference type="GO" id="GO:0003677">
    <property type="term" value="F:DNA binding"/>
    <property type="evidence" value="ECO:0007669"/>
    <property type="project" value="InterPro"/>
</dbReference>
<proteinExistence type="predicted"/>
<name>A0A1D9PI90_BACVE</name>